<feature type="compositionally biased region" description="Basic and acidic residues" evidence="1">
    <location>
        <begin position="90"/>
        <end position="104"/>
    </location>
</feature>
<organism evidence="3 4">
    <name type="scientific">Pontibacter ruber</name>
    <dbReference type="NCBI Taxonomy" id="1343895"/>
    <lineage>
        <taxon>Bacteria</taxon>
        <taxon>Pseudomonadati</taxon>
        <taxon>Bacteroidota</taxon>
        <taxon>Cytophagia</taxon>
        <taxon>Cytophagales</taxon>
        <taxon>Hymenobacteraceae</taxon>
        <taxon>Pontibacter</taxon>
    </lineage>
</organism>
<evidence type="ECO:0000313" key="4">
    <source>
        <dbReference type="Proteomes" id="UP001597374"/>
    </source>
</evidence>
<name>A0ABW5CUW0_9BACT</name>
<keyword evidence="2" id="KW-0732">Signal</keyword>
<feature type="region of interest" description="Disordered" evidence="1">
    <location>
        <begin position="24"/>
        <end position="104"/>
    </location>
</feature>
<feature type="chain" id="PRO_5047030636" evidence="2">
    <location>
        <begin position="24"/>
        <end position="104"/>
    </location>
</feature>
<accession>A0ABW5CUW0</accession>
<dbReference type="Proteomes" id="UP001597374">
    <property type="component" value="Unassembled WGS sequence"/>
</dbReference>
<gene>
    <name evidence="3" type="ORF">ACFSKP_08245</name>
</gene>
<feature type="compositionally biased region" description="Basic and acidic residues" evidence="1">
    <location>
        <begin position="34"/>
        <end position="48"/>
    </location>
</feature>
<keyword evidence="4" id="KW-1185">Reference proteome</keyword>
<proteinExistence type="predicted"/>
<evidence type="ECO:0000256" key="2">
    <source>
        <dbReference type="SAM" id="SignalP"/>
    </source>
</evidence>
<dbReference type="EMBL" id="JBHUIM010000001">
    <property type="protein sequence ID" value="MFD2246241.1"/>
    <property type="molecule type" value="Genomic_DNA"/>
</dbReference>
<feature type="compositionally biased region" description="Basic and acidic residues" evidence="1">
    <location>
        <begin position="58"/>
        <end position="74"/>
    </location>
</feature>
<comment type="caution">
    <text evidence="3">The sequence shown here is derived from an EMBL/GenBank/DDBJ whole genome shotgun (WGS) entry which is preliminary data.</text>
</comment>
<sequence>MNSKKINATLLAVLLSAGIGLTACNTGTEPGETNVERGGVKDVEEKQIQSRTDTSEESMEKHYEHADHENHDNNKPGSAVGDGAYNQDNARQKRGEVQTEKKDQ</sequence>
<evidence type="ECO:0000256" key="1">
    <source>
        <dbReference type="SAM" id="MobiDB-lite"/>
    </source>
</evidence>
<reference evidence="4" key="1">
    <citation type="journal article" date="2019" name="Int. J. Syst. Evol. Microbiol.">
        <title>The Global Catalogue of Microorganisms (GCM) 10K type strain sequencing project: providing services to taxonomists for standard genome sequencing and annotation.</title>
        <authorList>
            <consortium name="The Broad Institute Genomics Platform"/>
            <consortium name="The Broad Institute Genome Sequencing Center for Infectious Disease"/>
            <person name="Wu L."/>
            <person name="Ma J."/>
        </authorList>
    </citation>
    <scope>NUCLEOTIDE SEQUENCE [LARGE SCALE GENOMIC DNA]</scope>
    <source>
        <strain evidence="4">CGMCC 4.1782</strain>
    </source>
</reference>
<dbReference type="RefSeq" id="WP_250427933.1">
    <property type="nucleotide sequence ID" value="NZ_JALPRR010000001.1"/>
</dbReference>
<evidence type="ECO:0000313" key="3">
    <source>
        <dbReference type="EMBL" id="MFD2246241.1"/>
    </source>
</evidence>
<feature type="signal peptide" evidence="2">
    <location>
        <begin position="1"/>
        <end position="23"/>
    </location>
</feature>
<protein>
    <submittedName>
        <fullName evidence="3">Uncharacterized protein</fullName>
    </submittedName>
</protein>